<reference evidence="2" key="1">
    <citation type="submission" date="2014-11" db="EMBL/GenBank/DDBJ databases">
        <title>Draft genome sequence of Hydrogenophaga intermedia S1.</title>
        <authorList>
            <person name="Gan H.M."/>
            <person name="Chew T.H."/>
            <person name="Stolz A."/>
        </authorList>
    </citation>
    <scope>NUCLEOTIDE SEQUENCE [LARGE SCALE GENOMIC DNA]</scope>
    <source>
        <strain evidence="2">S1</strain>
    </source>
</reference>
<keyword evidence="2" id="KW-1185">Reference proteome</keyword>
<dbReference type="EMBL" id="CCAE010000008">
    <property type="protein sequence ID" value="CDN87051.1"/>
    <property type="molecule type" value="Genomic_DNA"/>
</dbReference>
<evidence type="ECO:0000313" key="1">
    <source>
        <dbReference type="EMBL" id="CDN87051.1"/>
    </source>
</evidence>
<dbReference type="AlphaFoldDB" id="A0A1L1PR23"/>
<gene>
    <name evidence="1" type="ORF">BN948_01470</name>
</gene>
<sequence>MQALNPSPTPNVSQEPLITRELTFRNSTFGALKTFMRQHKRRTGETLSNAAAVDMMNRPGFRGGRLV</sequence>
<protein>
    <submittedName>
        <fullName evidence="1">Uncharacterized protein</fullName>
    </submittedName>
</protein>
<accession>A0A1L1PR23</accession>
<proteinExistence type="predicted"/>
<dbReference type="RefSeq" id="WP_035620982.1">
    <property type="nucleotide sequence ID" value="NZ_CCAE010000008.1"/>
</dbReference>
<organism evidence="1 2">
    <name type="scientific">Hydrogenophaga intermedia</name>
    <dbReference type="NCBI Taxonomy" id="65786"/>
    <lineage>
        <taxon>Bacteria</taxon>
        <taxon>Pseudomonadati</taxon>
        <taxon>Pseudomonadota</taxon>
        <taxon>Betaproteobacteria</taxon>
        <taxon>Burkholderiales</taxon>
        <taxon>Comamonadaceae</taxon>
        <taxon>Hydrogenophaga</taxon>
    </lineage>
</organism>
<dbReference type="Proteomes" id="UP000028878">
    <property type="component" value="Unassembled WGS sequence"/>
</dbReference>
<evidence type="ECO:0000313" key="2">
    <source>
        <dbReference type="Proteomes" id="UP000028878"/>
    </source>
</evidence>
<name>A0A1L1PR23_HYDIT</name>